<dbReference type="AlphaFoldDB" id="A0A3N4W477"/>
<evidence type="ECO:0000313" key="3">
    <source>
        <dbReference type="Proteomes" id="UP000281691"/>
    </source>
</evidence>
<sequence>MMKKSILSVLFYLTTLTYSANSMALSPPLEEIKQAAEQGDAKAQYNLGVAYDNGQGVPQSYIEAKALYKQACENGNQKGCDQYKRLNLSGY</sequence>
<keyword evidence="3" id="KW-1185">Reference proteome</keyword>
<keyword evidence="1" id="KW-0732">Signal</keyword>
<evidence type="ECO:0000256" key="1">
    <source>
        <dbReference type="SAM" id="SignalP"/>
    </source>
</evidence>
<protein>
    <submittedName>
        <fullName evidence="2">Sel1 repeat-containing protein</fullName>
    </submittedName>
</protein>
<dbReference type="SMART" id="SM00671">
    <property type="entry name" value="SEL1"/>
    <property type="match status" value="1"/>
</dbReference>
<dbReference type="InterPro" id="IPR011990">
    <property type="entry name" value="TPR-like_helical_dom_sf"/>
</dbReference>
<proteinExistence type="predicted"/>
<feature type="chain" id="PRO_5018135830" evidence="1">
    <location>
        <begin position="25"/>
        <end position="91"/>
    </location>
</feature>
<organism evidence="2 3">
    <name type="scientific">Vespertiliibacter pulmonis</name>
    <dbReference type="NCBI Taxonomy" id="1443036"/>
    <lineage>
        <taxon>Bacteria</taxon>
        <taxon>Pseudomonadati</taxon>
        <taxon>Pseudomonadota</taxon>
        <taxon>Gammaproteobacteria</taxon>
        <taxon>Pasteurellales</taxon>
        <taxon>Pasteurellaceae</taxon>
        <taxon>Vespertiliibacter</taxon>
    </lineage>
</organism>
<name>A0A3N4W477_9PAST</name>
<reference evidence="2 3" key="1">
    <citation type="submission" date="2018-11" db="EMBL/GenBank/DDBJ databases">
        <title>Genomic Encyclopedia of Type Strains, Phase IV (KMG-IV): sequencing the most valuable type-strain genomes for metagenomic binning, comparative biology and taxonomic classification.</title>
        <authorList>
            <person name="Goeker M."/>
        </authorList>
    </citation>
    <scope>NUCLEOTIDE SEQUENCE [LARGE SCALE GENOMIC DNA]</scope>
    <source>
        <strain evidence="2 3">DSM 27238</strain>
    </source>
</reference>
<comment type="caution">
    <text evidence="2">The sequence shown here is derived from an EMBL/GenBank/DDBJ whole genome shotgun (WGS) entry which is preliminary data.</text>
</comment>
<dbReference type="EMBL" id="RKQP01000001">
    <property type="protein sequence ID" value="RPE85971.1"/>
    <property type="molecule type" value="Genomic_DNA"/>
</dbReference>
<dbReference type="InterPro" id="IPR006597">
    <property type="entry name" value="Sel1-like"/>
</dbReference>
<dbReference type="Gene3D" id="1.25.40.10">
    <property type="entry name" value="Tetratricopeptide repeat domain"/>
    <property type="match status" value="1"/>
</dbReference>
<gene>
    <name evidence="2" type="ORF">EDC46_0361</name>
</gene>
<dbReference type="OrthoDB" id="80091at2"/>
<feature type="signal peptide" evidence="1">
    <location>
        <begin position="1"/>
        <end position="24"/>
    </location>
</feature>
<dbReference type="SUPFAM" id="SSF81901">
    <property type="entry name" value="HCP-like"/>
    <property type="match status" value="1"/>
</dbReference>
<dbReference type="Pfam" id="PF08238">
    <property type="entry name" value="Sel1"/>
    <property type="match status" value="1"/>
</dbReference>
<accession>A0A3N4W477</accession>
<evidence type="ECO:0000313" key="2">
    <source>
        <dbReference type="EMBL" id="RPE85971.1"/>
    </source>
</evidence>
<dbReference type="Proteomes" id="UP000281691">
    <property type="component" value="Unassembled WGS sequence"/>
</dbReference>